<evidence type="ECO:0000256" key="3">
    <source>
        <dbReference type="PROSITE-ProRule" id="PRU00192"/>
    </source>
</evidence>
<feature type="compositionally biased region" description="Low complexity" evidence="4">
    <location>
        <begin position="1"/>
        <end position="19"/>
    </location>
</feature>
<evidence type="ECO:0000259" key="7">
    <source>
        <dbReference type="PROSITE" id="PS50010"/>
    </source>
</evidence>
<keyword evidence="2" id="KW-0344">Guanine-nucleotide releasing factor</keyword>
<feature type="domain" description="DH" evidence="7">
    <location>
        <begin position="21"/>
        <end position="88"/>
    </location>
</feature>
<accession>S7NZ77</accession>
<dbReference type="AlphaFoldDB" id="S7NZ77"/>
<dbReference type="FunFam" id="2.30.30.40:FF:000111">
    <property type="entry name" value="Rho guanine nucleotide exchange factor (GEF) 5"/>
    <property type="match status" value="1"/>
</dbReference>
<dbReference type="InterPro" id="IPR036028">
    <property type="entry name" value="SH3-like_dom_sf"/>
</dbReference>
<dbReference type="Pfam" id="PF00169">
    <property type="entry name" value="PH"/>
    <property type="match status" value="1"/>
</dbReference>
<dbReference type="Gene3D" id="1.20.900.10">
    <property type="entry name" value="Dbl homology (DH) domain"/>
    <property type="match status" value="1"/>
</dbReference>
<dbReference type="GO" id="GO:0032956">
    <property type="term" value="P:regulation of actin cytoskeleton organization"/>
    <property type="evidence" value="ECO:0007669"/>
    <property type="project" value="TreeGrafter"/>
</dbReference>
<evidence type="ECO:0000313" key="9">
    <source>
        <dbReference type="Proteomes" id="UP000052978"/>
    </source>
</evidence>
<dbReference type="SMART" id="SM00233">
    <property type="entry name" value="PH"/>
    <property type="match status" value="1"/>
</dbReference>
<dbReference type="Pfam" id="PF07653">
    <property type="entry name" value="SH3_2"/>
    <property type="match status" value="1"/>
</dbReference>
<dbReference type="PANTHER" id="PTHR12845:SF6">
    <property type="entry name" value="RHO GUANINE NUCLEOTIDE EXCHANGE FACTOR 19"/>
    <property type="match status" value="1"/>
</dbReference>
<evidence type="ECO:0000256" key="4">
    <source>
        <dbReference type="SAM" id="MobiDB-lite"/>
    </source>
</evidence>
<dbReference type="Pfam" id="PF00621">
    <property type="entry name" value="RhoGEF"/>
    <property type="match status" value="1"/>
</dbReference>
<sequence>MDPRSSDPTVTPDTSPTSSLENPKFPGILARLEESPVCQRLPLTSFLILPFQRITRLKMLVENILKRTAQGSEDEDMATKAFNALKEVGVRGWALGAGVVGLQVTPPRPPQLVQECNASVQSMKRTEELIHLSKKIHFEGKIFPLISQARWLVRHGELVELAPLPAAPPAKLKLSSKAVYLHLFNDCLLLSRRKELGKFAVFVHAKMAELQVKDLSLKPQGIPGHVFLLQLLHGQHTKHQFLLRARTESEKQRWISAMCPSSPQEDKEVISEGEDRPQVQCVRTYKALQPDELTLEKTDILAVRTRTSDGWLEGVRLADGEKGWVPQAYVEEISSLSARLRNLRENKRITSATSKLGEPPA</sequence>
<dbReference type="EMBL" id="KE161302">
    <property type="protein sequence ID" value="EPQ03013.1"/>
    <property type="molecule type" value="Genomic_DNA"/>
</dbReference>
<dbReference type="InterPro" id="IPR047270">
    <property type="entry name" value="PH_ephexin"/>
</dbReference>
<dbReference type="FunFam" id="2.30.29.30:FF:000205">
    <property type="entry name" value="Rho guanine nucleotide exchange factor (GEF) 19"/>
    <property type="match status" value="1"/>
</dbReference>
<dbReference type="SUPFAM" id="SSF50729">
    <property type="entry name" value="PH domain-like"/>
    <property type="match status" value="1"/>
</dbReference>
<dbReference type="PROSITE" id="PS50003">
    <property type="entry name" value="PH_DOMAIN"/>
    <property type="match status" value="1"/>
</dbReference>
<dbReference type="InterPro" id="IPR035899">
    <property type="entry name" value="DBL_dom_sf"/>
</dbReference>
<dbReference type="PROSITE" id="PS50002">
    <property type="entry name" value="SH3"/>
    <property type="match status" value="1"/>
</dbReference>
<dbReference type="SUPFAM" id="SSF50044">
    <property type="entry name" value="SH3-domain"/>
    <property type="match status" value="1"/>
</dbReference>
<organism evidence="8 9">
    <name type="scientific">Myotis brandtii</name>
    <name type="common">Brandt's bat</name>
    <dbReference type="NCBI Taxonomy" id="109478"/>
    <lineage>
        <taxon>Eukaryota</taxon>
        <taxon>Metazoa</taxon>
        <taxon>Chordata</taxon>
        <taxon>Craniata</taxon>
        <taxon>Vertebrata</taxon>
        <taxon>Euteleostomi</taxon>
        <taxon>Mammalia</taxon>
        <taxon>Eutheria</taxon>
        <taxon>Laurasiatheria</taxon>
        <taxon>Chiroptera</taxon>
        <taxon>Yangochiroptera</taxon>
        <taxon>Vespertilionidae</taxon>
        <taxon>Myotis</taxon>
    </lineage>
</organism>
<evidence type="ECO:0000259" key="6">
    <source>
        <dbReference type="PROSITE" id="PS50003"/>
    </source>
</evidence>
<dbReference type="PANTHER" id="PTHR12845">
    <property type="entry name" value="GUANINE NUCLEOTIDE EXCHANGE FACTOR"/>
    <property type="match status" value="1"/>
</dbReference>
<dbReference type="CDD" id="cd01221">
    <property type="entry name" value="PH_ephexin"/>
    <property type="match status" value="1"/>
</dbReference>
<dbReference type="Proteomes" id="UP000052978">
    <property type="component" value="Unassembled WGS sequence"/>
</dbReference>
<dbReference type="GO" id="GO:0005085">
    <property type="term" value="F:guanyl-nucleotide exchange factor activity"/>
    <property type="evidence" value="ECO:0007669"/>
    <property type="project" value="UniProtKB-KW"/>
</dbReference>
<dbReference type="InterPro" id="IPR047271">
    <property type="entry name" value="Ephexin-like"/>
</dbReference>
<dbReference type="Gene3D" id="2.30.30.40">
    <property type="entry name" value="SH3 Domains"/>
    <property type="match status" value="1"/>
</dbReference>
<dbReference type="PROSITE" id="PS50010">
    <property type="entry name" value="DH_2"/>
    <property type="match status" value="1"/>
</dbReference>
<evidence type="ECO:0000313" key="8">
    <source>
        <dbReference type="EMBL" id="EPQ03013.1"/>
    </source>
</evidence>
<dbReference type="Gene3D" id="2.30.29.30">
    <property type="entry name" value="Pleckstrin-homology domain (PH domain)/Phosphotyrosine-binding domain (PTB)"/>
    <property type="match status" value="1"/>
</dbReference>
<dbReference type="InterPro" id="IPR000219">
    <property type="entry name" value="DH_dom"/>
</dbReference>
<dbReference type="InterPro" id="IPR001452">
    <property type="entry name" value="SH3_domain"/>
</dbReference>
<protein>
    <submittedName>
        <fullName evidence="8">Rho guanine nucleotide exchange factor 19</fullName>
    </submittedName>
</protein>
<dbReference type="InterPro" id="IPR011993">
    <property type="entry name" value="PH-like_dom_sf"/>
</dbReference>
<gene>
    <name evidence="8" type="ORF">D623_10010056</name>
</gene>
<evidence type="ECO:0000256" key="1">
    <source>
        <dbReference type="ARBA" id="ARBA00022443"/>
    </source>
</evidence>
<keyword evidence="9" id="KW-1185">Reference proteome</keyword>
<dbReference type="SUPFAM" id="SSF48065">
    <property type="entry name" value="DBL homology domain (DH-domain)"/>
    <property type="match status" value="1"/>
</dbReference>
<evidence type="ECO:0000259" key="5">
    <source>
        <dbReference type="PROSITE" id="PS50002"/>
    </source>
</evidence>
<name>S7NZ77_MYOBR</name>
<feature type="domain" description="PH" evidence="6">
    <location>
        <begin position="151"/>
        <end position="263"/>
    </location>
</feature>
<proteinExistence type="predicted"/>
<feature type="domain" description="SH3" evidence="5">
    <location>
        <begin position="274"/>
        <end position="335"/>
    </location>
</feature>
<dbReference type="InterPro" id="IPR001849">
    <property type="entry name" value="PH_domain"/>
</dbReference>
<evidence type="ECO:0000256" key="2">
    <source>
        <dbReference type="ARBA" id="ARBA00022658"/>
    </source>
</evidence>
<dbReference type="SMART" id="SM00326">
    <property type="entry name" value="SH3"/>
    <property type="match status" value="1"/>
</dbReference>
<reference evidence="8 9" key="1">
    <citation type="journal article" date="2013" name="Nat. Commun.">
        <title>Genome analysis reveals insights into physiology and longevity of the Brandt's bat Myotis brandtii.</title>
        <authorList>
            <person name="Seim I."/>
            <person name="Fang X."/>
            <person name="Xiong Z."/>
            <person name="Lobanov A.V."/>
            <person name="Huang Z."/>
            <person name="Ma S."/>
            <person name="Feng Y."/>
            <person name="Turanov A.A."/>
            <person name="Zhu Y."/>
            <person name="Lenz T.L."/>
            <person name="Gerashchenko M.V."/>
            <person name="Fan D."/>
            <person name="Hee Yim S."/>
            <person name="Yao X."/>
            <person name="Jordan D."/>
            <person name="Xiong Y."/>
            <person name="Ma Y."/>
            <person name="Lyapunov A.N."/>
            <person name="Chen G."/>
            <person name="Kulakova O.I."/>
            <person name="Sun Y."/>
            <person name="Lee S.G."/>
            <person name="Bronson R.T."/>
            <person name="Moskalev A.A."/>
            <person name="Sunyaev S.R."/>
            <person name="Zhang G."/>
            <person name="Krogh A."/>
            <person name="Wang J."/>
            <person name="Gladyshev V.N."/>
        </authorList>
    </citation>
    <scope>NUCLEOTIDE SEQUENCE [LARGE SCALE GENOMIC DNA]</scope>
</reference>
<keyword evidence="1 3" id="KW-0728">SH3 domain</keyword>
<feature type="region of interest" description="Disordered" evidence="4">
    <location>
        <begin position="1"/>
        <end position="23"/>
    </location>
</feature>